<evidence type="ECO:0000256" key="1">
    <source>
        <dbReference type="SAM" id="Phobius"/>
    </source>
</evidence>
<protein>
    <submittedName>
        <fullName evidence="2">Uncharacterized protein</fullName>
    </submittedName>
</protein>
<evidence type="ECO:0000313" key="3">
    <source>
        <dbReference type="Proteomes" id="UP001519332"/>
    </source>
</evidence>
<name>A0ABS4T9X8_9PSEU</name>
<keyword evidence="3" id="KW-1185">Reference proteome</keyword>
<keyword evidence="1" id="KW-1133">Transmembrane helix</keyword>
<gene>
    <name evidence="2" type="ORF">JOF56_001612</name>
</gene>
<dbReference type="RefSeq" id="WP_209635967.1">
    <property type="nucleotide sequence ID" value="NZ_JAGINW010000001.1"/>
</dbReference>
<dbReference type="EMBL" id="JAGINW010000001">
    <property type="protein sequence ID" value="MBP2321227.1"/>
    <property type="molecule type" value="Genomic_DNA"/>
</dbReference>
<feature type="transmembrane region" description="Helical" evidence="1">
    <location>
        <begin position="20"/>
        <end position="37"/>
    </location>
</feature>
<evidence type="ECO:0000313" key="2">
    <source>
        <dbReference type="EMBL" id="MBP2321227.1"/>
    </source>
</evidence>
<reference evidence="2 3" key="1">
    <citation type="submission" date="2021-03" db="EMBL/GenBank/DDBJ databases">
        <title>Sequencing the genomes of 1000 actinobacteria strains.</title>
        <authorList>
            <person name="Klenk H.-P."/>
        </authorList>
    </citation>
    <scope>NUCLEOTIDE SEQUENCE [LARGE SCALE GENOMIC DNA]</scope>
    <source>
        <strain evidence="2 3">DSM 46670</strain>
    </source>
</reference>
<sequence length="175" mass="18089">MPPDPPPSEPRGISGGGRVVIGVVVAAVIALGVLAVAKWGESARVAEEGDCVKVISTSDAAADKVECSTPEAVYRVAKKLATASGRCPDGDYTEWTGGKRTDTVKLCLVLNAKEGDCFKTTADGRNETDGRVACSAADFKVVKVIQGKADKAICAQGELAATYSQPATTLCLTEK</sequence>
<proteinExistence type="predicted"/>
<organism evidence="2 3">
    <name type="scientific">Kibdelosporangium banguiense</name>
    <dbReference type="NCBI Taxonomy" id="1365924"/>
    <lineage>
        <taxon>Bacteria</taxon>
        <taxon>Bacillati</taxon>
        <taxon>Actinomycetota</taxon>
        <taxon>Actinomycetes</taxon>
        <taxon>Pseudonocardiales</taxon>
        <taxon>Pseudonocardiaceae</taxon>
        <taxon>Kibdelosporangium</taxon>
    </lineage>
</organism>
<keyword evidence="1" id="KW-0472">Membrane</keyword>
<comment type="caution">
    <text evidence="2">The sequence shown here is derived from an EMBL/GenBank/DDBJ whole genome shotgun (WGS) entry which is preliminary data.</text>
</comment>
<keyword evidence="1" id="KW-0812">Transmembrane</keyword>
<dbReference type="Proteomes" id="UP001519332">
    <property type="component" value="Unassembled WGS sequence"/>
</dbReference>
<accession>A0ABS4T9X8</accession>